<feature type="domain" description="FGAR-AT PurM N-terminal-like" evidence="18">
    <location>
        <begin position="729"/>
        <end position="883"/>
    </location>
</feature>
<dbReference type="Pfam" id="PF18076">
    <property type="entry name" value="FGAR-AT_N"/>
    <property type="match status" value="1"/>
</dbReference>
<reference evidence="19" key="2">
    <citation type="submission" date="2022-08" db="UniProtKB">
        <authorList>
            <consortium name="EnsemblMetazoa"/>
        </authorList>
    </citation>
    <scope>IDENTIFICATION</scope>
    <source>
        <strain evidence="19">STECLA/ALBI9_A</strain>
    </source>
</reference>
<dbReference type="STRING" id="7167.A0A182FRW1"/>
<evidence type="ECO:0000256" key="13">
    <source>
        <dbReference type="ARBA" id="ARBA00071729"/>
    </source>
</evidence>
<dbReference type="InterPro" id="IPR016188">
    <property type="entry name" value="PurM-like_N"/>
</dbReference>
<evidence type="ECO:0000313" key="19">
    <source>
        <dbReference type="EnsemblMetazoa" id="AALB009287-PA"/>
    </source>
</evidence>
<accession>A0A182FRW1</accession>
<comment type="similarity">
    <text evidence="2">In the N-terminal section; belongs to the FGAMS family.</text>
</comment>
<dbReference type="Gene3D" id="3.90.650.10">
    <property type="entry name" value="PurM-like C-terminal domain"/>
    <property type="match status" value="2"/>
</dbReference>
<keyword evidence="9" id="KW-0460">Magnesium</keyword>
<dbReference type="InterPro" id="IPR040707">
    <property type="entry name" value="FGAR-AT_N"/>
</dbReference>
<dbReference type="GO" id="GO:0046872">
    <property type="term" value="F:metal ion binding"/>
    <property type="evidence" value="ECO:0007669"/>
    <property type="project" value="UniProtKB-KW"/>
</dbReference>
<evidence type="ECO:0000259" key="15">
    <source>
        <dbReference type="Pfam" id="PF02769"/>
    </source>
</evidence>
<keyword evidence="6" id="KW-0547">Nucleotide-binding</keyword>
<evidence type="ECO:0000256" key="9">
    <source>
        <dbReference type="ARBA" id="ARBA00022842"/>
    </source>
</evidence>
<dbReference type="InterPro" id="IPR041609">
    <property type="entry name" value="PurL_linker"/>
</dbReference>
<evidence type="ECO:0000256" key="10">
    <source>
        <dbReference type="ARBA" id="ARBA00022962"/>
    </source>
</evidence>
<evidence type="ECO:0000256" key="12">
    <source>
        <dbReference type="ARBA" id="ARBA00032632"/>
    </source>
</evidence>
<dbReference type="Gene3D" id="1.10.8.750">
    <property type="entry name" value="Phosphoribosylformylglycinamidine synthase, linker domain"/>
    <property type="match status" value="1"/>
</dbReference>
<dbReference type="SUPFAM" id="SSF109736">
    <property type="entry name" value="FGAM synthase PurL, linker domain"/>
    <property type="match status" value="1"/>
</dbReference>
<dbReference type="CDD" id="cd02203">
    <property type="entry name" value="PurL_repeat1"/>
    <property type="match status" value="1"/>
</dbReference>
<keyword evidence="10" id="KW-0315">Glutamine amidotransferase</keyword>
<dbReference type="InterPro" id="IPR036676">
    <property type="entry name" value="PurM-like_C_sf"/>
</dbReference>
<dbReference type="InterPro" id="IPR010073">
    <property type="entry name" value="PurL_large"/>
</dbReference>
<dbReference type="FunFam" id="3.30.1330.10:FF:000026">
    <property type="entry name" value="phosphoribosylformylglycinamidine synthase"/>
    <property type="match status" value="1"/>
</dbReference>
<keyword evidence="20" id="KW-1185">Reference proteome</keyword>
<dbReference type="InterPro" id="IPR029062">
    <property type="entry name" value="Class_I_gatase-like"/>
</dbReference>
<dbReference type="PROSITE" id="PS51273">
    <property type="entry name" value="GATASE_TYPE_1"/>
    <property type="match status" value="1"/>
</dbReference>
<keyword evidence="7" id="KW-0658">Purine biosynthesis</keyword>
<dbReference type="Pfam" id="PF22689">
    <property type="entry name" value="FGAR-AT_PurM_N-like"/>
    <property type="match status" value="1"/>
</dbReference>
<dbReference type="InterPro" id="IPR010918">
    <property type="entry name" value="PurM-like_C_dom"/>
</dbReference>
<dbReference type="Pfam" id="PF18072">
    <property type="entry name" value="FGAR-AT_linker"/>
    <property type="match status" value="1"/>
</dbReference>
<dbReference type="GO" id="GO:0004642">
    <property type="term" value="F:phosphoribosylformylglycinamidine synthase activity"/>
    <property type="evidence" value="ECO:0007669"/>
    <property type="project" value="UniProtKB-EC"/>
</dbReference>
<dbReference type="InterPro" id="IPR036921">
    <property type="entry name" value="PurM-like_N_sf"/>
</dbReference>
<evidence type="ECO:0000256" key="6">
    <source>
        <dbReference type="ARBA" id="ARBA00022741"/>
    </source>
</evidence>
<dbReference type="Proteomes" id="UP000069272">
    <property type="component" value="Chromosome 2R"/>
</dbReference>
<dbReference type="PANTHER" id="PTHR10099:SF1">
    <property type="entry name" value="PHOSPHORIBOSYLFORMYLGLYCINAMIDINE SYNTHASE"/>
    <property type="match status" value="1"/>
</dbReference>
<dbReference type="NCBIfam" id="NF003672">
    <property type="entry name" value="PRK05297.1"/>
    <property type="match status" value="1"/>
</dbReference>
<organism evidence="19 20">
    <name type="scientific">Anopheles albimanus</name>
    <name type="common">New world malaria mosquito</name>
    <dbReference type="NCBI Taxonomy" id="7167"/>
    <lineage>
        <taxon>Eukaryota</taxon>
        <taxon>Metazoa</taxon>
        <taxon>Ecdysozoa</taxon>
        <taxon>Arthropoda</taxon>
        <taxon>Hexapoda</taxon>
        <taxon>Insecta</taxon>
        <taxon>Pterygota</taxon>
        <taxon>Neoptera</taxon>
        <taxon>Endopterygota</taxon>
        <taxon>Diptera</taxon>
        <taxon>Nematocera</taxon>
        <taxon>Culicoidea</taxon>
        <taxon>Culicidae</taxon>
        <taxon>Anophelinae</taxon>
        <taxon>Anopheles</taxon>
    </lineage>
</organism>
<dbReference type="Pfam" id="PF13507">
    <property type="entry name" value="GATase_5"/>
    <property type="match status" value="1"/>
</dbReference>
<evidence type="ECO:0000256" key="7">
    <source>
        <dbReference type="ARBA" id="ARBA00022755"/>
    </source>
</evidence>
<comment type="pathway">
    <text evidence="1">Purine metabolism; IMP biosynthesis via de novo pathway; 5-amino-1-(5-phospho-D-ribosyl)imidazole from N(2)-formyl-N(1)-(5-phospho-D-ribosyl)glycinamide: step 1/2.</text>
</comment>
<evidence type="ECO:0000256" key="4">
    <source>
        <dbReference type="ARBA" id="ARBA00022598"/>
    </source>
</evidence>
<dbReference type="InterPro" id="IPR036604">
    <property type="entry name" value="PurS-like_sf"/>
</dbReference>
<dbReference type="Pfam" id="PF00586">
    <property type="entry name" value="AIRS"/>
    <property type="match status" value="1"/>
</dbReference>
<evidence type="ECO:0000256" key="3">
    <source>
        <dbReference type="ARBA" id="ARBA00012747"/>
    </source>
</evidence>
<keyword evidence="4" id="KW-0436">Ligase</keyword>
<name>A0A182FRW1_ANOAL</name>
<proteinExistence type="inferred from homology"/>
<evidence type="ECO:0000256" key="8">
    <source>
        <dbReference type="ARBA" id="ARBA00022840"/>
    </source>
</evidence>
<dbReference type="NCBIfam" id="TIGR01735">
    <property type="entry name" value="FGAM_synt"/>
    <property type="match status" value="1"/>
</dbReference>
<dbReference type="Pfam" id="PF02769">
    <property type="entry name" value="AIRS_C"/>
    <property type="match status" value="2"/>
</dbReference>
<dbReference type="EnsemblMetazoa" id="AALB009287-RA">
    <property type="protein sequence ID" value="AALB009287-PA"/>
    <property type="gene ID" value="AALB009287"/>
</dbReference>
<dbReference type="PANTHER" id="PTHR10099">
    <property type="entry name" value="PHOSPHORIBOSYLFORMYLGLYCINAMIDINE SYNTHASE"/>
    <property type="match status" value="1"/>
</dbReference>
<dbReference type="SMART" id="SM01211">
    <property type="entry name" value="GATase_5"/>
    <property type="match status" value="1"/>
</dbReference>
<dbReference type="VEuPathDB" id="VectorBase:AALB20_032958"/>
<dbReference type="GO" id="GO:0005737">
    <property type="term" value="C:cytoplasm"/>
    <property type="evidence" value="ECO:0007669"/>
    <property type="project" value="TreeGrafter"/>
</dbReference>
<keyword evidence="5" id="KW-0479">Metal-binding</keyword>
<reference evidence="19 20" key="1">
    <citation type="journal article" date="2017" name="G3 (Bethesda)">
        <title>The Physical Genome Mapping of Anopheles albimanus Corrected Scaffold Misassemblies and Identified Interarm Rearrangements in Genus Anopheles.</title>
        <authorList>
            <person name="Artemov G.N."/>
            <person name="Peery A.N."/>
            <person name="Jiang X."/>
            <person name="Tu Z."/>
            <person name="Stegniy V.N."/>
            <person name="Sharakhova M.V."/>
            <person name="Sharakhov I.V."/>
        </authorList>
    </citation>
    <scope>NUCLEOTIDE SEQUENCE [LARGE SCALE GENOMIC DNA]</scope>
    <source>
        <strain evidence="19 20">ALBI9_A</strain>
    </source>
</reference>
<dbReference type="CDD" id="cd02204">
    <property type="entry name" value="PurL_repeat2"/>
    <property type="match status" value="1"/>
</dbReference>
<feature type="domain" description="PurM-like C-terminal" evidence="15">
    <location>
        <begin position="939"/>
        <end position="1047"/>
    </location>
</feature>
<feature type="domain" description="Phosphoribosylformylglycinamidine synthase linker" evidence="16">
    <location>
        <begin position="231"/>
        <end position="280"/>
    </location>
</feature>
<feature type="domain" description="PurM-like N-terminal" evidence="14">
    <location>
        <begin position="350"/>
        <end position="454"/>
    </location>
</feature>
<dbReference type="CDD" id="cd01740">
    <property type="entry name" value="GATase1_FGAR_AT"/>
    <property type="match status" value="1"/>
</dbReference>
<dbReference type="HAMAP" id="MF_00419">
    <property type="entry name" value="PurL_1"/>
    <property type="match status" value="1"/>
</dbReference>
<evidence type="ECO:0000256" key="5">
    <source>
        <dbReference type="ARBA" id="ARBA00022723"/>
    </source>
</evidence>
<feature type="domain" description="PurM-like C-terminal" evidence="15">
    <location>
        <begin position="492"/>
        <end position="649"/>
    </location>
</feature>
<feature type="domain" description="Phosphoribosylformylglycinamidine synthase N-terminal" evidence="17">
    <location>
        <begin position="88"/>
        <end position="201"/>
    </location>
</feature>
<dbReference type="EC" id="6.3.5.3" evidence="3"/>
<dbReference type="SUPFAM" id="SSF82697">
    <property type="entry name" value="PurS-like"/>
    <property type="match status" value="1"/>
</dbReference>
<sequence>RVGEPLIKNLPRIQLAQLLPCFHSFQLILFHLIIVLSLGSMAIVRYYSAGAFSSAKTSAILESLKEVNGTVQSLETEKCFYVQNNRYKELPADVDRKLHWILKESDAVDQLSSKPGLLATSPSQALIEIGPRFNFSTASSTNSVSICHNLGLDFIERIEVSTRYLVGFARPIAKDTLATIEASLLPLLHDPMTQCQYTERNIPVNDFYETISRSKEDWYFVPMLEQGRRALEEINVKNGLAFDEWDLDYYTNLFVNVLKRNPTNVELFDCAQCNSEHSRHWFFKGKISVDGKAKSQSLIEMICDTQRYTNPNNTVKFSDNSSAIKGYRHSALRASCFDGPGKFVQRSVTSDLIFTAETHNMPTAVSPFSGATTGTGGRLRDVQSIGRGGLPIAGTAGYCVGMLNIPGHKLPYESEEQYPGSFARPLKILIEASDGASDYGNKFGEPVICGFAISFGMVQADGRRKEYVKPIMFSGGVGTMDAELVDKQDPKKGMLLAKIGGPVYRIGVGGGAASSVEVQGDSTNSELDFNAVQRGDAEMENKLNRVVRACIELGDRNPILAIHDQGAGGNCNVLKELVEPGCAGAVIFSKAFQLGDPTISTLELWGAEYQENNAVLIDASGRQVLQAICDRERCPVSFVGQVTGTGYVTLLEQDFDAGVANKLGDRSKCGQELAHVPFDMHLNHVLGKMPQKEFHLKRVREQVDEFLVTEEVQLPEALRLVLAAATVGSKRYLTNKVDRSVTGLVAQQQCVGPLHTPLADFGLVAVSHFGKEGVATSIGAQPIKGLVDPTKAARMTVAEALSNLAFVGISELADVKCSGNWMWAAKVAGEGAKLVDACEAMCDLMRQLQIAIDGGKDSLSMAARVNGETVVSPGTLVVSTYAPCPDITVKVTPDLKAAGLRSNTTLLYVAVEGARFRLGGSVLAQCYRKLGGECPDISDAGCLKSAFNVTQDMLRKGWLLSGHDCSDGGLITTVLEMAFAGLTAVDVNLEQLLHSASFPSVHAAVLQVLFAEECGWVLEVAPEHEAEVLTAFRHALVPCYTIGTAIGVGADLHSPSSVILRNGNTVLLQESLFSLFNCWESISFEIEKLQKAKAAAIEEYTGIERRTGPRYVSSFNPDTMYTDLKLAATGPRVALIREEGTNGDREMAAALYGAGFEVHDVAMNDLLKGSTTLDRYRGIVFPGGFSYADTLGSAKGWAACIQYNGTIAPQFEQFRKRPDTFSLGVCNGCQLMGLIGWVETGADAGKKQSAAATETVPEIVLAGNRSEKYECRWVTVKIAPSKAVMLRRLAGSVLGCWVAHAEGRFVYRSSATLDRLVASQCVGLQYVDDMGNATETYPMNPNGSPLGVAGVCSPDGRHLAMMPHPERCVQMWQWPYVTADFPYKNSSPWMSMFQEAYLWCQEGK</sequence>
<dbReference type="SUPFAM" id="SSF56042">
    <property type="entry name" value="PurM C-terminal domain-like"/>
    <property type="match status" value="2"/>
</dbReference>
<dbReference type="FunFam" id="3.30.1330.10:FF:000007">
    <property type="entry name" value="Phosphoribosylformylglycinamidine synthase, putative"/>
    <property type="match status" value="1"/>
</dbReference>
<evidence type="ECO:0000259" key="16">
    <source>
        <dbReference type="Pfam" id="PF18072"/>
    </source>
</evidence>
<evidence type="ECO:0000256" key="2">
    <source>
        <dbReference type="ARBA" id="ARBA00008608"/>
    </source>
</evidence>
<protein>
    <recommendedName>
        <fullName evidence="13">Phosphoribosylformylglycinamidine synthase</fullName>
        <ecNumber evidence="3">6.3.5.3</ecNumber>
    </recommendedName>
    <alternativeName>
        <fullName evidence="12">Formylglycinamide ribonucleotide amidotransferase</fullName>
    </alternativeName>
    <alternativeName>
        <fullName evidence="11">Formylglycinamide ribotide amidotransferase</fullName>
    </alternativeName>
</protein>
<dbReference type="VEuPathDB" id="VectorBase:AALB009287"/>
<dbReference type="SUPFAM" id="SSF55326">
    <property type="entry name" value="PurM N-terminal domain-like"/>
    <property type="match status" value="2"/>
</dbReference>
<dbReference type="GO" id="GO:0006189">
    <property type="term" value="P:'de novo' IMP biosynthetic process"/>
    <property type="evidence" value="ECO:0007669"/>
    <property type="project" value="InterPro"/>
</dbReference>
<dbReference type="GO" id="GO:0005524">
    <property type="term" value="F:ATP binding"/>
    <property type="evidence" value="ECO:0007669"/>
    <property type="project" value="UniProtKB-KW"/>
</dbReference>
<evidence type="ECO:0000259" key="18">
    <source>
        <dbReference type="Pfam" id="PF22689"/>
    </source>
</evidence>
<dbReference type="InterPro" id="IPR055181">
    <property type="entry name" value="FGAR-AT_PurM_N-like"/>
</dbReference>
<evidence type="ECO:0000256" key="11">
    <source>
        <dbReference type="ARBA" id="ARBA00029823"/>
    </source>
</evidence>
<dbReference type="FunFam" id="1.10.8.750:FF:000001">
    <property type="entry name" value="Putative phosphoribosylformylglycinamidine synthase"/>
    <property type="match status" value="1"/>
</dbReference>
<keyword evidence="8" id="KW-0067">ATP-binding</keyword>
<dbReference type="FunFam" id="3.90.650.10:FF:000024">
    <property type="entry name" value="Phosphoribosylformylglycinamidine synthase"/>
    <property type="match status" value="1"/>
</dbReference>
<dbReference type="SUPFAM" id="SSF52317">
    <property type="entry name" value="Class I glutamine amidotransferase-like"/>
    <property type="match status" value="1"/>
</dbReference>
<evidence type="ECO:0000259" key="14">
    <source>
        <dbReference type="Pfam" id="PF00586"/>
    </source>
</evidence>
<evidence type="ECO:0000256" key="1">
    <source>
        <dbReference type="ARBA" id="ARBA00004920"/>
    </source>
</evidence>
<dbReference type="Gene3D" id="3.40.50.880">
    <property type="match status" value="1"/>
</dbReference>
<evidence type="ECO:0000313" key="20">
    <source>
        <dbReference type="Proteomes" id="UP000069272"/>
    </source>
</evidence>
<evidence type="ECO:0000259" key="17">
    <source>
        <dbReference type="Pfam" id="PF18076"/>
    </source>
</evidence>
<dbReference type="Gene3D" id="3.30.1330.10">
    <property type="entry name" value="PurM-like, N-terminal domain"/>
    <property type="match status" value="2"/>
</dbReference>